<feature type="domain" description="SGNH hydrolase-type esterase" evidence="1">
    <location>
        <begin position="50"/>
        <end position="209"/>
    </location>
</feature>
<reference evidence="2" key="1">
    <citation type="journal article" date="2022" name="ISME J.">
        <title>Identification of active gaseous-alkane degraders at natural gas seeps.</title>
        <authorList>
            <person name="Farhan Ul Haque M."/>
            <person name="Hernandez M."/>
            <person name="Crombie A.T."/>
            <person name="Murrell J.C."/>
        </authorList>
    </citation>
    <scope>NUCLEOTIDE SEQUENCE</scope>
    <source>
        <strain evidence="2">PC2</strain>
    </source>
</reference>
<dbReference type="PANTHER" id="PTHR30383">
    <property type="entry name" value="THIOESTERASE 1/PROTEASE 1/LYSOPHOSPHOLIPASE L1"/>
    <property type="match status" value="1"/>
</dbReference>
<evidence type="ECO:0000313" key="3">
    <source>
        <dbReference type="Proteomes" id="UP001139104"/>
    </source>
</evidence>
<organism evidence="2 3">
    <name type="scientific">Candidatus Rhodoblastus alkanivorans</name>
    <dbReference type="NCBI Taxonomy" id="2954117"/>
    <lineage>
        <taxon>Bacteria</taxon>
        <taxon>Pseudomonadati</taxon>
        <taxon>Pseudomonadota</taxon>
        <taxon>Alphaproteobacteria</taxon>
        <taxon>Hyphomicrobiales</taxon>
        <taxon>Rhodoblastaceae</taxon>
        <taxon>Rhodoblastus</taxon>
    </lineage>
</organism>
<evidence type="ECO:0000313" key="2">
    <source>
        <dbReference type="EMBL" id="MCI4681355.1"/>
    </source>
</evidence>
<dbReference type="InterPro" id="IPR036514">
    <property type="entry name" value="SGNH_hydro_sf"/>
</dbReference>
<dbReference type="RefSeq" id="WP_243065427.1">
    <property type="nucleotide sequence ID" value="NZ_JAIVFK010000011.1"/>
</dbReference>
<keyword evidence="3" id="KW-1185">Reference proteome</keyword>
<dbReference type="InterPro" id="IPR013830">
    <property type="entry name" value="SGNH_hydro"/>
</dbReference>
<dbReference type="PANTHER" id="PTHR30383:SF24">
    <property type="entry name" value="THIOESTERASE 1_PROTEASE 1_LYSOPHOSPHOLIPASE L1"/>
    <property type="match status" value="1"/>
</dbReference>
<dbReference type="CDD" id="cd01822">
    <property type="entry name" value="Lysophospholipase_L1_like"/>
    <property type="match status" value="1"/>
</dbReference>
<dbReference type="InterPro" id="IPR051532">
    <property type="entry name" value="Ester_Hydrolysis_Enzymes"/>
</dbReference>
<sequence>MTTVSFAPAGKRRFAPYGRALAFRQIFFAALALVFAASGAAGGRPLRIVALGDSLTAGHGLPADKAFPAVLQNALKAKGVDVEIVNAGVSGDTSADLLARLDWALGDGADAAIVEIGANDMLRGLDPEQTRKDIDEILAKLRARKIPFLIAGMRAAPNFGGRYAAEFEPIYMALAQKYQAPLYPFFLEGVAGHPDLQLPDGMHPNPKGVDVIVAGVLPPVVAWLDSLPKK</sequence>
<dbReference type="Proteomes" id="UP001139104">
    <property type="component" value="Unassembled WGS sequence"/>
</dbReference>
<dbReference type="Pfam" id="PF13472">
    <property type="entry name" value="Lipase_GDSL_2"/>
    <property type="match status" value="1"/>
</dbReference>
<accession>A0ABS9Z120</accession>
<proteinExistence type="predicted"/>
<gene>
    <name evidence="2" type="ORF">K2U94_00985</name>
</gene>
<protein>
    <submittedName>
        <fullName evidence="2">Arylesterase</fullName>
    </submittedName>
</protein>
<evidence type="ECO:0000259" key="1">
    <source>
        <dbReference type="Pfam" id="PF13472"/>
    </source>
</evidence>
<dbReference type="Gene3D" id="3.40.50.1110">
    <property type="entry name" value="SGNH hydrolase"/>
    <property type="match status" value="1"/>
</dbReference>
<name>A0ABS9Z120_9HYPH</name>
<dbReference type="SUPFAM" id="SSF52266">
    <property type="entry name" value="SGNH hydrolase"/>
    <property type="match status" value="1"/>
</dbReference>
<dbReference type="EMBL" id="JAIVFP010000001">
    <property type="protein sequence ID" value="MCI4681355.1"/>
    <property type="molecule type" value="Genomic_DNA"/>
</dbReference>
<comment type="caution">
    <text evidence="2">The sequence shown here is derived from an EMBL/GenBank/DDBJ whole genome shotgun (WGS) entry which is preliminary data.</text>
</comment>